<sequence>MKRNWMKKGSKSKLAGVLLTSVLLVFSVVGCGASKDTITIGGKNFTEQNILVYMMTDLIKAKTNLKVVTKPNLGGTLVVSEALDRGDLDLYAEYTGTALTVQLKDAPMTDPDAVYQKVKQEYEAQKKITWLKPFGFNNTYTLAMTKAAAEKNGIKTFTDLVKQAPNMTLVCEPEFLERADGYKGLETAYGLHFKSTKGMDAGLTYNAVKTGNADVNDAFATDGRIAAFNLVSLTDDKHFFPPYYAAPVVRDDTLKKHPEIADALNLLAGKLSDETMQQLNAKVDVDKQDPKDVASEWLKSQGFIK</sequence>
<dbReference type="EMBL" id="MLBF01000071">
    <property type="protein sequence ID" value="OLN26710.1"/>
    <property type="molecule type" value="Genomic_DNA"/>
</dbReference>
<reference evidence="3 4" key="1">
    <citation type="submission" date="2016-09" db="EMBL/GenBank/DDBJ databases">
        <title>Complete genome of Desulfosporosinus sp. OL.</title>
        <authorList>
            <person name="Mardanov A."/>
            <person name="Beletsky A."/>
            <person name="Panova A."/>
            <person name="Karnachuk O."/>
            <person name="Ravin N."/>
        </authorList>
    </citation>
    <scope>NUCLEOTIDE SEQUENCE [LARGE SCALE GENOMIC DNA]</scope>
    <source>
        <strain evidence="3 4">OL</strain>
    </source>
</reference>
<dbReference type="GO" id="GO:0022857">
    <property type="term" value="F:transmembrane transporter activity"/>
    <property type="evidence" value="ECO:0007669"/>
    <property type="project" value="InterPro"/>
</dbReference>
<organism evidence="3 4">
    <name type="scientific">Desulfosporosinus metallidurans</name>
    <dbReference type="NCBI Taxonomy" id="1888891"/>
    <lineage>
        <taxon>Bacteria</taxon>
        <taxon>Bacillati</taxon>
        <taxon>Bacillota</taxon>
        <taxon>Clostridia</taxon>
        <taxon>Eubacteriales</taxon>
        <taxon>Desulfitobacteriaceae</taxon>
        <taxon>Desulfosporosinus</taxon>
    </lineage>
</organism>
<dbReference type="Gene3D" id="3.40.190.10">
    <property type="entry name" value="Periplasmic binding protein-like II"/>
    <property type="match status" value="1"/>
</dbReference>
<evidence type="ECO:0000313" key="3">
    <source>
        <dbReference type="EMBL" id="OLN26710.1"/>
    </source>
</evidence>
<evidence type="ECO:0000313" key="4">
    <source>
        <dbReference type="Proteomes" id="UP000186102"/>
    </source>
</evidence>
<feature type="domain" description="ABC-type glycine betaine transport system substrate-binding" evidence="2">
    <location>
        <begin position="36"/>
        <end position="299"/>
    </location>
</feature>
<gene>
    <name evidence="3" type="ORF">DSOL_4864</name>
</gene>
<keyword evidence="4" id="KW-1185">Reference proteome</keyword>
<dbReference type="InterPro" id="IPR007210">
    <property type="entry name" value="ABC_Gly_betaine_transp_sub-bd"/>
</dbReference>
<evidence type="ECO:0000256" key="1">
    <source>
        <dbReference type="SAM" id="SignalP"/>
    </source>
</evidence>
<dbReference type="SUPFAM" id="SSF53850">
    <property type="entry name" value="Periplasmic binding protein-like II"/>
    <property type="match status" value="1"/>
</dbReference>
<dbReference type="Gene3D" id="3.40.190.120">
    <property type="entry name" value="Osmoprotection protein (prox), domain 2"/>
    <property type="match status" value="1"/>
</dbReference>
<feature type="chain" id="PRO_5012367219" evidence="1">
    <location>
        <begin position="33"/>
        <end position="305"/>
    </location>
</feature>
<proteinExistence type="predicted"/>
<accession>A0A1Q8QH87</accession>
<protein>
    <submittedName>
        <fullName evidence="3">L-proline glycine betaine binding ABC transporter protein ProX</fullName>
    </submittedName>
</protein>
<feature type="signal peptide" evidence="1">
    <location>
        <begin position="1"/>
        <end position="32"/>
    </location>
</feature>
<keyword evidence="1" id="KW-0732">Signal</keyword>
<evidence type="ECO:0000259" key="2">
    <source>
        <dbReference type="Pfam" id="PF04069"/>
    </source>
</evidence>
<dbReference type="Pfam" id="PF04069">
    <property type="entry name" value="OpuAC"/>
    <property type="match status" value="1"/>
</dbReference>
<name>A0A1Q8QH87_9FIRM</name>
<dbReference type="CDD" id="cd13528">
    <property type="entry name" value="PBP2_osmoprotectants"/>
    <property type="match status" value="1"/>
</dbReference>
<dbReference type="PROSITE" id="PS51257">
    <property type="entry name" value="PROKAR_LIPOPROTEIN"/>
    <property type="match status" value="1"/>
</dbReference>
<dbReference type="GO" id="GO:0043190">
    <property type="term" value="C:ATP-binding cassette (ABC) transporter complex"/>
    <property type="evidence" value="ECO:0007669"/>
    <property type="project" value="InterPro"/>
</dbReference>
<dbReference type="STRING" id="1888891.DSOL_4864"/>
<comment type="caution">
    <text evidence="3">The sequence shown here is derived from an EMBL/GenBank/DDBJ whole genome shotgun (WGS) entry which is preliminary data.</text>
</comment>
<dbReference type="Proteomes" id="UP000186102">
    <property type="component" value="Unassembled WGS sequence"/>
</dbReference>
<dbReference type="AlphaFoldDB" id="A0A1Q8QH87"/>
<dbReference type="RefSeq" id="WP_235838972.1">
    <property type="nucleotide sequence ID" value="NZ_MLBF01000071.1"/>
</dbReference>